<evidence type="ECO:0000313" key="6">
    <source>
        <dbReference type="Proteomes" id="UP000198937"/>
    </source>
</evidence>
<evidence type="ECO:0000259" key="4">
    <source>
        <dbReference type="SMART" id="SM00479"/>
    </source>
</evidence>
<evidence type="ECO:0000256" key="2">
    <source>
        <dbReference type="ARBA" id="ARBA00022801"/>
    </source>
</evidence>
<evidence type="ECO:0000256" key="1">
    <source>
        <dbReference type="ARBA" id="ARBA00022722"/>
    </source>
</evidence>
<keyword evidence="3" id="KW-0269">Exonuclease</keyword>
<reference evidence="5 6" key="1">
    <citation type="submission" date="2016-06" db="EMBL/GenBank/DDBJ databases">
        <authorList>
            <person name="Kjaerup R.B."/>
            <person name="Dalgaard T.S."/>
            <person name="Juul-Madsen H.R."/>
        </authorList>
    </citation>
    <scope>NUCLEOTIDE SEQUENCE [LARGE SCALE GENOMIC DNA]</scope>
    <source>
        <strain evidence="5 6">DSM 45577</strain>
    </source>
</reference>
<evidence type="ECO:0000256" key="3">
    <source>
        <dbReference type="ARBA" id="ARBA00022839"/>
    </source>
</evidence>
<dbReference type="InterPro" id="IPR013520">
    <property type="entry name" value="Ribonucl_H"/>
</dbReference>
<dbReference type="EMBL" id="FMIA01000002">
    <property type="protein sequence ID" value="SCL57497.1"/>
    <property type="molecule type" value="Genomic_DNA"/>
</dbReference>
<protein>
    <submittedName>
        <fullName evidence="5">DNA polymerase-3 subunit epsilon</fullName>
    </submittedName>
</protein>
<dbReference type="AlphaFoldDB" id="A0A1C6UTY3"/>
<dbReference type="GO" id="GO:0003676">
    <property type="term" value="F:nucleic acid binding"/>
    <property type="evidence" value="ECO:0007669"/>
    <property type="project" value="InterPro"/>
</dbReference>
<dbReference type="SUPFAM" id="SSF53098">
    <property type="entry name" value="Ribonuclease H-like"/>
    <property type="match status" value="1"/>
</dbReference>
<dbReference type="Pfam" id="PF00929">
    <property type="entry name" value="RNase_T"/>
    <property type="match status" value="1"/>
</dbReference>
<dbReference type="PANTHER" id="PTHR30231:SF4">
    <property type="entry name" value="PROTEIN NEN2"/>
    <property type="match status" value="1"/>
</dbReference>
<proteinExistence type="predicted"/>
<dbReference type="Proteomes" id="UP000198937">
    <property type="component" value="Unassembled WGS sequence"/>
</dbReference>
<dbReference type="SMART" id="SM00479">
    <property type="entry name" value="EXOIII"/>
    <property type="match status" value="1"/>
</dbReference>
<feature type="domain" description="Exonuclease" evidence="4">
    <location>
        <begin position="21"/>
        <end position="187"/>
    </location>
</feature>
<organism evidence="5 6">
    <name type="scientific">Micromonospora yangpuensis</name>
    <dbReference type="NCBI Taxonomy" id="683228"/>
    <lineage>
        <taxon>Bacteria</taxon>
        <taxon>Bacillati</taxon>
        <taxon>Actinomycetota</taxon>
        <taxon>Actinomycetes</taxon>
        <taxon>Micromonosporales</taxon>
        <taxon>Micromonosporaceae</taxon>
        <taxon>Micromonospora</taxon>
    </lineage>
</organism>
<dbReference type="Gene3D" id="3.30.420.10">
    <property type="entry name" value="Ribonuclease H-like superfamily/Ribonuclease H"/>
    <property type="match status" value="1"/>
</dbReference>
<dbReference type="PANTHER" id="PTHR30231">
    <property type="entry name" value="DNA POLYMERASE III SUBUNIT EPSILON"/>
    <property type="match status" value="1"/>
</dbReference>
<dbReference type="GO" id="GO:0008408">
    <property type="term" value="F:3'-5' exonuclease activity"/>
    <property type="evidence" value="ECO:0007669"/>
    <property type="project" value="TreeGrafter"/>
</dbReference>
<keyword evidence="1" id="KW-0540">Nuclease</keyword>
<dbReference type="OrthoDB" id="190275at2"/>
<dbReference type="InterPro" id="IPR012337">
    <property type="entry name" value="RNaseH-like_sf"/>
</dbReference>
<name>A0A1C6UTY3_9ACTN</name>
<dbReference type="RefSeq" id="WP_091439262.1">
    <property type="nucleotide sequence ID" value="NZ_BMMJ01000013.1"/>
</dbReference>
<dbReference type="InterPro" id="IPR036397">
    <property type="entry name" value="RNaseH_sf"/>
</dbReference>
<sequence>MSIFVAGQLTRQPGADPRTVTFVLVDVETTGLDPAQGARICEVAVVRMRGDGVVLDEYATLVDPQTPVPNPESHRITDADVTHAPTFAEIADDLLARLSGAIVVGHSLDYVDRFLSAEYDRLGVALPPVPGLCSLTTARLHLDRPDHKLAEVANLITGEWPSALPSALGIARAMAATLASLVGAAPEPLHWRGLAPVALPGQPRHTPVTPRVVGLRKGSEGWLATLSARLPYTVDPPAPRPDGLSDYRALLARALTDGRIVGDEATHLAALVGRAGLTQATARQVHEEFLVVRRAHAESDGVVTAAELRELQRAAKELAATHLIMDLEEAAAANRARRGAPLRGWRILPVGDSAEVTGVVDVAVDHGATVAVKLTRTVRLVVTDPAADDTDPRIVRARELGVPVLSVAEAHPLLADAIAAATGGGQEAGTDEPTEVYDGPRWHEFWRVRELSPAEYHEQYGGTVIDPIPPAPVADTEEFPAGPAVGRSAPVLGGSHAKSGCAVVALLGGALLAGTIELVRHLVL</sequence>
<keyword evidence="2" id="KW-0378">Hydrolase</keyword>
<accession>A0A1C6UTY3</accession>
<dbReference type="CDD" id="cd06127">
    <property type="entry name" value="DEDDh"/>
    <property type="match status" value="1"/>
</dbReference>
<gene>
    <name evidence="5" type="ORF">GA0070617_3542</name>
</gene>
<keyword evidence="6" id="KW-1185">Reference proteome</keyword>
<evidence type="ECO:0000313" key="5">
    <source>
        <dbReference type="EMBL" id="SCL57497.1"/>
    </source>
</evidence>
<dbReference type="STRING" id="683228.GA0070617_3542"/>